<dbReference type="EMBL" id="GBRH01159290">
    <property type="protein sequence ID" value="JAE38606.1"/>
    <property type="molecule type" value="Transcribed_RNA"/>
</dbReference>
<name>A0A0A9HUT5_ARUDO</name>
<proteinExistence type="predicted"/>
<organism evidence="1">
    <name type="scientific">Arundo donax</name>
    <name type="common">Giant reed</name>
    <name type="synonym">Donax arundinaceus</name>
    <dbReference type="NCBI Taxonomy" id="35708"/>
    <lineage>
        <taxon>Eukaryota</taxon>
        <taxon>Viridiplantae</taxon>
        <taxon>Streptophyta</taxon>
        <taxon>Embryophyta</taxon>
        <taxon>Tracheophyta</taxon>
        <taxon>Spermatophyta</taxon>
        <taxon>Magnoliopsida</taxon>
        <taxon>Liliopsida</taxon>
        <taxon>Poales</taxon>
        <taxon>Poaceae</taxon>
        <taxon>PACMAD clade</taxon>
        <taxon>Arundinoideae</taxon>
        <taxon>Arundineae</taxon>
        <taxon>Arundo</taxon>
    </lineage>
</organism>
<evidence type="ECO:0000313" key="1">
    <source>
        <dbReference type="EMBL" id="JAE38606.1"/>
    </source>
</evidence>
<protein>
    <submittedName>
        <fullName evidence="1">Uncharacterized protein</fullName>
    </submittedName>
</protein>
<sequence length="47" mass="5582">MFKQRTFWILDTDIHDENFSNCIFMSGSFKNCLGLLDFFSLQSWGKI</sequence>
<accession>A0A0A9HUT5</accession>
<reference evidence="1" key="1">
    <citation type="submission" date="2014-09" db="EMBL/GenBank/DDBJ databases">
        <authorList>
            <person name="Magalhaes I.L.F."/>
            <person name="Oliveira U."/>
            <person name="Santos F.R."/>
            <person name="Vidigal T.H.D.A."/>
            <person name="Brescovit A.D."/>
            <person name="Santos A.J."/>
        </authorList>
    </citation>
    <scope>NUCLEOTIDE SEQUENCE</scope>
    <source>
        <tissue evidence="1">Shoot tissue taken approximately 20 cm above the soil surface</tissue>
    </source>
</reference>
<reference evidence="1" key="2">
    <citation type="journal article" date="2015" name="Data Brief">
        <title>Shoot transcriptome of the giant reed, Arundo donax.</title>
        <authorList>
            <person name="Barrero R.A."/>
            <person name="Guerrero F.D."/>
            <person name="Moolhuijzen P."/>
            <person name="Goolsby J.A."/>
            <person name="Tidwell J."/>
            <person name="Bellgard S.E."/>
            <person name="Bellgard M.I."/>
        </authorList>
    </citation>
    <scope>NUCLEOTIDE SEQUENCE</scope>
    <source>
        <tissue evidence="1">Shoot tissue taken approximately 20 cm above the soil surface</tissue>
    </source>
</reference>
<dbReference type="AlphaFoldDB" id="A0A0A9HUT5"/>